<dbReference type="InterPro" id="IPR029063">
    <property type="entry name" value="SAM-dependent_MTases_sf"/>
</dbReference>
<keyword evidence="3" id="KW-1185">Reference proteome</keyword>
<evidence type="ECO:0000313" key="3">
    <source>
        <dbReference type="Proteomes" id="UP000623172"/>
    </source>
</evidence>
<reference evidence="2" key="1">
    <citation type="submission" date="2020-08" db="EMBL/GenBank/DDBJ databases">
        <title>Genome public.</title>
        <authorList>
            <person name="Liu C."/>
            <person name="Sun Q."/>
        </authorList>
    </citation>
    <scope>NUCLEOTIDE SEQUENCE</scope>
    <source>
        <strain evidence="2">NSJ-53</strain>
    </source>
</reference>
<evidence type="ECO:0000313" key="2">
    <source>
        <dbReference type="EMBL" id="MBC8530240.1"/>
    </source>
</evidence>
<comment type="caution">
    <text evidence="2">The sequence shown here is derived from an EMBL/GenBank/DDBJ whole genome shotgun (WGS) entry which is preliminary data.</text>
</comment>
<dbReference type="CDD" id="cd02440">
    <property type="entry name" value="AdoMet_MTases"/>
    <property type="match status" value="1"/>
</dbReference>
<dbReference type="PROSITE" id="PS00092">
    <property type="entry name" value="N6_MTASE"/>
    <property type="match status" value="1"/>
</dbReference>
<dbReference type="RefSeq" id="WP_249314130.1">
    <property type="nucleotide sequence ID" value="NZ_JACRSR010000001.1"/>
</dbReference>
<dbReference type="GO" id="GO:0003676">
    <property type="term" value="F:nucleic acid binding"/>
    <property type="evidence" value="ECO:0007669"/>
    <property type="project" value="InterPro"/>
</dbReference>
<protein>
    <submittedName>
        <fullName evidence="2">tRNA1(Val) (Adenine(37)-N6)-methyltransferase</fullName>
    </submittedName>
</protein>
<dbReference type="InterPro" id="IPR002052">
    <property type="entry name" value="DNA_methylase_N6_adenine_CS"/>
</dbReference>
<dbReference type="GO" id="GO:0008170">
    <property type="term" value="F:N-methyltransferase activity"/>
    <property type="evidence" value="ECO:0007669"/>
    <property type="project" value="UniProtKB-ARBA"/>
</dbReference>
<dbReference type="PANTHER" id="PTHR47739">
    <property type="entry name" value="TRNA1(VAL) (ADENINE(37)-N6)-METHYLTRANSFERASE"/>
    <property type="match status" value="1"/>
</dbReference>
<proteinExistence type="predicted"/>
<evidence type="ECO:0000259" key="1">
    <source>
        <dbReference type="Pfam" id="PF05175"/>
    </source>
</evidence>
<dbReference type="GO" id="GO:0008757">
    <property type="term" value="F:S-adenosylmethionine-dependent methyltransferase activity"/>
    <property type="evidence" value="ECO:0007669"/>
    <property type="project" value="UniProtKB-ARBA"/>
</dbReference>
<dbReference type="EMBL" id="JACRSR010000001">
    <property type="protein sequence ID" value="MBC8530240.1"/>
    <property type="molecule type" value="Genomic_DNA"/>
</dbReference>
<dbReference type="GO" id="GO:0032259">
    <property type="term" value="P:methylation"/>
    <property type="evidence" value="ECO:0007669"/>
    <property type="project" value="InterPro"/>
</dbReference>
<dbReference type="AlphaFoldDB" id="A0A926HP25"/>
<sequence>MDERLDDLQVKGYRIYQDPEGFCFGTDAVLLAHFARIRPGERVVDLGTGSGIVPLLMAAHSRGEAFVGLELEHGAVDRARRSVKLNGLSGRIEIVEGDLKEAAALLGRGTFDVVVTNPPYRPLDGGELPAHPARRMARYETHCTLKDVLTAASGLLKYRGRFYMVHRCSRLAEILQEMRAAGLEPKAGRMVQKDAEAAGELVLLEGIKGAASGMEWLPVLFTRSGDGPSEALKRIYRGEDG</sequence>
<dbReference type="Pfam" id="PF05175">
    <property type="entry name" value="MTS"/>
    <property type="match status" value="1"/>
</dbReference>
<dbReference type="Proteomes" id="UP000623172">
    <property type="component" value="Unassembled WGS sequence"/>
</dbReference>
<dbReference type="Gene3D" id="3.40.50.150">
    <property type="entry name" value="Vaccinia Virus protein VP39"/>
    <property type="match status" value="1"/>
</dbReference>
<organism evidence="2 3">
    <name type="scientific">Gehongia tenuis</name>
    <dbReference type="NCBI Taxonomy" id="2763655"/>
    <lineage>
        <taxon>Bacteria</taxon>
        <taxon>Bacillati</taxon>
        <taxon>Bacillota</taxon>
        <taxon>Clostridia</taxon>
        <taxon>Christensenellales</taxon>
        <taxon>Christensenellaceae</taxon>
        <taxon>Gehongia</taxon>
    </lineage>
</organism>
<name>A0A926HP25_9FIRM</name>
<accession>A0A926HP25</accession>
<dbReference type="InterPro" id="IPR007848">
    <property type="entry name" value="Small_mtfrase_dom"/>
</dbReference>
<dbReference type="PANTHER" id="PTHR47739:SF1">
    <property type="entry name" value="TRNA1(VAL) (ADENINE(37)-N6)-METHYLTRANSFERASE"/>
    <property type="match status" value="1"/>
</dbReference>
<dbReference type="InterPro" id="IPR050210">
    <property type="entry name" value="tRNA_Adenine-N(6)_MTase"/>
</dbReference>
<feature type="domain" description="Methyltransferase small" evidence="1">
    <location>
        <begin position="28"/>
        <end position="121"/>
    </location>
</feature>
<gene>
    <name evidence="2" type="ORF">H8696_00065</name>
</gene>
<dbReference type="SUPFAM" id="SSF53335">
    <property type="entry name" value="S-adenosyl-L-methionine-dependent methyltransferases"/>
    <property type="match status" value="1"/>
</dbReference>